<accession>A0A2U1L5D2</accession>
<comment type="caution">
    <text evidence="1">The sequence shown here is derived from an EMBL/GenBank/DDBJ whole genome shotgun (WGS) entry which is preliminary data.</text>
</comment>
<dbReference type="OrthoDB" id="1831354at2759"/>
<sequence length="202" mass="23041">MHIHLRYFIYMIPNVLTYMKAKYVFKFDLALPNGLKHEDLDMSEKYGITVHRKYPLLVTANPRTRKRVDARKWSFLLPILHYWRSQEGAPNARELGESSSNAASRILLVTGEPIHHTIPLLAVRLVRHEDRLDAIANIINNFPREHVEVLAGEVDKLVISQLAMETMIEEMGTQFGEAMEFIGLLCTASTTSKTIMGTMHGP</sequence>
<dbReference type="EMBL" id="PKPP01011402">
    <property type="protein sequence ID" value="PWA44212.1"/>
    <property type="molecule type" value="Genomic_DNA"/>
</dbReference>
<gene>
    <name evidence="1" type="ORF">CTI12_AA528470</name>
</gene>
<dbReference type="AlphaFoldDB" id="A0A2U1L5D2"/>
<reference evidence="1 2" key="1">
    <citation type="journal article" date="2018" name="Mol. Plant">
        <title>The genome of Artemisia annua provides insight into the evolution of Asteraceae family and artemisinin biosynthesis.</title>
        <authorList>
            <person name="Shen Q."/>
            <person name="Zhang L."/>
            <person name="Liao Z."/>
            <person name="Wang S."/>
            <person name="Yan T."/>
            <person name="Shi P."/>
            <person name="Liu M."/>
            <person name="Fu X."/>
            <person name="Pan Q."/>
            <person name="Wang Y."/>
            <person name="Lv Z."/>
            <person name="Lu X."/>
            <person name="Zhang F."/>
            <person name="Jiang W."/>
            <person name="Ma Y."/>
            <person name="Chen M."/>
            <person name="Hao X."/>
            <person name="Li L."/>
            <person name="Tang Y."/>
            <person name="Lv G."/>
            <person name="Zhou Y."/>
            <person name="Sun X."/>
            <person name="Brodelius P.E."/>
            <person name="Rose J.K.C."/>
            <person name="Tang K."/>
        </authorList>
    </citation>
    <scope>NUCLEOTIDE SEQUENCE [LARGE SCALE GENOMIC DNA]</scope>
    <source>
        <strain evidence="2">cv. Huhao1</strain>
        <tissue evidence="1">Leaf</tissue>
    </source>
</reference>
<organism evidence="1 2">
    <name type="scientific">Artemisia annua</name>
    <name type="common">Sweet wormwood</name>
    <dbReference type="NCBI Taxonomy" id="35608"/>
    <lineage>
        <taxon>Eukaryota</taxon>
        <taxon>Viridiplantae</taxon>
        <taxon>Streptophyta</taxon>
        <taxon>Embryophyta</taxon>
        <taxon>Tracheophyta</taxon>
        <taxon>Spermatophyta</taxon>
        <taxon>Magnoliopsida</taxon>
        <taxon>eudicotyledons</taxon>
        <taxon>Gunneridae</taxon>
        <taxon>Pentapetalae</taxon>
        <taxon>asterids</taxon>
        <taxon>campanulids</taxon>
        <taxon>Asterales</taxon>
        <taxon>Asteraceae</taxon>
        <taxon>Asteroideae</taxon>
        <taxon>Anthemideae</taxon>
        <taxon>Artemisiinae</taxon>
        <taxon>Artemisia</taxon>
    </lineage>
</organism>
<proteinExistence type="predicted"/>
<evidence type="ECO:0000313" key="1">
    <source>
        <dbReference type="EMBL" id="PWA44212.1"/>
    </source>
</evidence>
<keyword evidence="2" id="KW-1185">Reference proteome</keyword>
<dbReference type="SMR" id="A0A2U1L5D2"/>
<dbReference type="Proteomes" id="UP000245207">
    <property type="component" value="Unassembled WGS sequence"/>
</dbReference>
<evidence type="ECO:0000313" key="2">
    <source>
        <dbReference type="Proteomes" id="UP000245207"/>
    </source>
</evidence>
<name>A0A2U1L5D2_ARTAN</name>
<protein>
    <submittedName>
        <fullName evidence="1">Cytochrome P450</fullName>
    </submittedName>
</protein>